<protein>
    <submittedName>
        <fullName evidence="1">Uncharacterized protein</fullName>
    </submittedName>
</protein>
<proteinExistence type="predicted"/>
<dbReference type="EMBL" id="DSOV01000044">
    <property type="protein sequence ID" value="HEN42743.1"/>
    <property type="molecule type" value="Genomic_DNA"/>
</dbReference>
<evidence type="ECO:0000313" key="1">
    <source>
        <dbReference type="EMBL" id="HEN42743.1"/>
    </source>
</evidence>
<gene>
    <name evidence="1" type="ORF">ENQ87_10280</name>
</gene>
<comment type="caution">
    <text evidence="1">The sequence shown here is derived from an EMBL/GenBank/DDBJ whole genome shotgun (WGS) entry which is preliminary data.</text>
</comment>
<name>A0A831U228_GEOME</name>
<accession>A0A831U228</accession>
<organism evidence="1">
    <name type="scientific">Geobacter metallireducens</name>
    <dbReference type="NCBI Taxonomy" id="28232"/>
    <lineage>
        <taxon>Bacteria</taxon>
        <taxon>Pseudomonadati</taxon>
        <taxon>Thermodesulfobacteriota</taxon>
        <taxon>Desulfuromonadia</taxon>
        <taxon>Geobacterales</taxon>
        <taxon>Geobacteraceae</taxon>
        <taxon>Geobacter</taxon>
    </lineage>
</organism>
<reference evidence="1" key="1">
    <citation type="journal article" date="2020" name="mSystems">
        <title>Genome- and Community-Level Interaction Insights into Carbon Utilization and Element Cycling Functions of Hydrothermarchaeota in Hydrothermal Sediment.</title>
        <authorList>
            <person name="Zhou Z."/>
            <person name="Liu Y."/>
            <person name="Xu W."/>
            <person name="Pan J."/>
            <person name="Luo Z.H."/>
            <person name="Li M."/>
        </authorList>
    </citation>
    <scope>NUCLEOTIDE SEQUENCE [LARGE SCALE GENOMIC DNA]</scope>
    <source>
        <strain evidence="1">SpSt-349</strain>
    </source>
</reference>
<dbReference type="AlphaFoldDB" id="A0A831U228"/>
<sequence>MAVISPWNRQTYRVRQDWLAEASSAGPADTGSAAGAVAVVFIASILAGKWKSIAILLTVSSASVMPD</sequence>